<proteinExistence type="predicted"/>
<name>L0A6B7_DEIPD</name>
<geneLocation type="plasmid" evidence="2 3">
    <name>pDEIPE01</name>
</geneLocation>
<gene>
    <name evidence="2" type="ordered locus">Deipe_3996</name>
</gene>
<evidence type="ECO:0000313" key="3">
    <source>
        <dbReference type="Proteomes" id="UP000010467"/>
    </source>
</evidence>
<keyword evidence="1" id="KW-0472">Membrane</keyword>
<dbReference type="KEGG" id="dpd:Deipe_3996"/>
<protein>
    <submittedName>
        <fullName evidence="2">Uncharacterized protein</fullName>
    </submittedName>
</protein>
<feature type="transmembrane region" description="Helical" evidence="1">
    <location>
        <begin position="74"/>
        <end position="92"/>
    </location>
</feature>
<dbReference type="EMBL" id="CP003383">
    <property type="protein sequence ID" value="AFZ69391.1"/>
    <property type="molecule type" value="Genomic_DNA"/>
</dbReference>
<keyword evidence="2" id="KW-0614">Plasmid</keyword>
<keyword evidence="3" id="KW-1185">Reference proteome</keyword>
<feature type="transmembrane region" description="Helical" evidence="1">
    <location>
        <begin position="12"/>
        <end position="36"/>
    </location>
</feature>
<evidence type="ECO:0000256" key="1">
    <source>
        <dbReference type="SAM" id="Phobius"/>
    </source>
</evidence>
<dbReference type="HOGENOM" id="CLU_2232173_0_0_0"/>
<dbReference type="Proteomes" id="UP000010467">
    <property type="component" value="Plasmid pDEIPE01"/>
</dbReference>
<reference evidence="3" key="1">
    <citation type="submission" date="2012-03" db="EMBL/GenBank/DDBJ databases">
        <title>Complete sequence of plasmid 1 of Deinococcus peraridilitoris DSM 19664.</title>
        <authorList>
            <person name="Lucas S."/>
            <person name="Copeland A."/>
            <person name="Lapidus A."/>
            <person name="Glavina del Rio T."/>
            <person name="Dalin E."/>
            <person name="Tice H."/>
            <person name="Bruce D."/>
            <person name="Goodwin L."/>
            <person name="Pitluck S."/>
            <person name="Peters L."/>
            <person name="Mikhailova N."/>
            <person name="Lu M."/>
            <person name="Kyrpides N."/>
            <person name="Mavromatis K."/>
            <person name="Ivanova N."/>
            <person name="Brettin T."/>
            <person name="Detter J.C."/>
            <person name="Han C."/>
            <person name="Larimer F."/>
            <person name="Land M."/>
            <person name="Hauser L."/>
            <person name="Markowitz V."/>
            <person name="Cheng J.-F."/>
            <person name="Hugenholtz P."/>
            <person name="Woyke T."/>
            <person name="Wu D."/>
            <person name="Pukall R."/>
            <person name="Steenblock K."/>
            <person name="Brambilla E."/>
            <person name="Klenk H.-P."/>
            <person name="Eisen J.A."/>
        </authorList>
    </citation>
    <scope>NUCLEOTIDE SEQUENCE [LARGE SCALE GENOMIC DNA]</scope>
    <source>
        <strain evidence="3">DSM 19664 / LMG 22246 / CIP 109416 / KR-200</strain>
        <plasmid evidence="3">Plasmid pDEIPE01</plasmid>
    </source>
</reference>
<sequence length="105" mass="11658">MDHTTHPNWLRYVSRWAFAAGLSYLALLILFIILVLPATERNSLPSGFGGFEYSDFAAALANPALYRLFVSIDALAWIVLAGFLMTLALALARQKPHHSLGLSRR</sequence>
<organism evidence="2 3">
    <name type="scientific">Deinococcus peraridilitoris (strain DSM 19664 / LMG 22246 / CIP 109416 / KR-200)</name>
    <dbReference type="NCBI Taxonomy" id="937777"/>
    <lineage>
        <taxon>Bacteria</taxon>
        <taxon>Thermotogati</taxon>
        <taxon>Deinococcota</taxon>
        <taxon>Deinococci</taxon>
        <taxon>Deinococcales</taxon>
        <taxon>Deinococcaceae</taxon>
        <taxon>Deinococcus</taxon>
    </lineage>
</organism>
<keyword evidence="1" id="KW-1133">Transmembrane helix</keyword>
<dbReference type="AlphaFoldDB" id="L0A6B7"/>
<keyword evidence="1" id="KW-0812">Transmembrane</keyword>
<accession>L0A6B7</accession>
<dbReference type="RefSeq" id="WP_015231293.1">
    <property type="nucleotide sequence ID" value="NC_019789.1"/>
</dbReference>
<evidence type="ECO:0000313" key="2">
    <source>
        <dbReference type="EMBL" id="AFZ69391.1"/>
    </source>
</evidence>